<dbReference type="PANTHER" id="PTHR42852">
    <property type="entry name" value="THIOL:DISULFIDE INTERCHANGE PROTEIN DSBE"/>
    <property type="match status" value="1"/>
</dbReference>
<dbReference type="SUPFAM" id="SSF52833">
    <property type="entry name" value="Thioredoxin-like"/>
    <property type="match status" value="1"/>
</dbReference>
<name>A0A127QPY3_9BURK</name>
<reference evidence="3 4" key="1">
    <citation type="submission" date="2015-11" db="EMBL/GenBank/DDBJ databases">
        <title>Exploring the genomic traits of fungus-feeding bacterial genus Collimonas.</title>
        <authorList>
            <person name="Song C."/>
            <person name="Schmidt R."/>
            <person name="de Jager V."/>
            <person name="Krzyzanowska D."/>
            <person name="Jongedijk E."/>
            <person name="Cankar K."/>
            <person name="Beekwilder J."/>
            <person name="van Veen A."/>
            <person name="de Boer W."/>
            <person name="van Veen J.A."/>
            <person name="Garbeva P."/>
        </authorList>
    </citation>
    <scope>NUCLEOTIDE SEQUENCE [LARGE SCALE GENOMIC DNA]</scope>
    <source>
        <strain evidence="3 4">Ter282</strain>
    </source>
</reference>
<dbReference type="RefSeq" id="WP_061534906.1">
    <property type="nucleotide sequence ID" value="NZ_CP013233.1"/>
</dbReference>
<dbReference type="AlphaFoldDB" id="A0A127QPY3"/>
<evidence type="ECO:0000313" key="4">
    <source>
        <dbReference type="Proteomes" id="UP000071778"/>
    </source>
</evidence>
<dbReference type="Proteomes" id="UP000071778">
    <property type="component" value="Chromosome"/>
</dbReference>
<gene>
    <name evidence="3" type="ORF">CAter282_4387</name>
</gene>
<organism evidence="3 4">
    <name type="scientific">Collimonas arenae</name>
    <dbReference type="NCBI Taxonomy" id="279058"/>
    <lineage>
        <taxon>Bacteria</taxon>
        <taxon>Pseudomonadati</taxon>
        <taxon>Pseudomonadota</taxon>
        <taxon>Betaproteobacteria</taxon>
        <taxon>Burkholderiales</taxon>
        <taxon>Oxalobacteraceae</taxon>
        <taxon>Collimonas</taxon>
    </lineage>
</organism>
<dbReference type="Pfam" id="PF08534">
    <property type="entry name" value="Redoxin"/>
    <property type="match status" value="1"/>
</dbReference>
<dbReference type="InterPro" id="IPR036249">
    <property type="entry name" value="Thioredoxin-like_sf"/>
</dbReference>
<dbReference type="PROSITE" id="PS51352">
    <property type="entry name" value="THIOREDOXIN_2"/>
    <property type="match status" value="1"/>
</dbReference>
<dbReference type="InterPro" id="IPR013766">
    <property type="entry name" value="Thioredoxin_domain"/>
</dbReference>
<dbReference type="OrthoDB" id="9811352at2"/>
<evidence type="ECO:0000256" key="1">
    <source>
        <dbReference type="SAM" id="Phobius"/>
    </source>
</evidence>
<protein>
    <submittedName>
        <fullName evidence="3">Thioredoxin family protein</fullName>
    </submittedName>
</protein>
<dbReference type="CDD" id="cd02966">
    <property type="entry name" value="TlpA_like_family"/>
    <property type="match status" value="1"/>
</dbReference>
<proteinExistence type="predicted"/>
<sequence length="175" mass="19235">MQPQVEQSAGKRHWIKAVAAVAVIAVASAGYMSMSKKDVAPDVTFTNLKGEQVSLKSMRGKVVMVNFWATSCTTCVAEMPQMVQTYNMYKDKGLDYVAVAMSYDQPNYVTNFVETRGLPFQVALDLQGKLANSFGDVKLTPTTFVIDKQGNIIKRYVGEPKFAELHALLDKALAA</sequence>
<keyword evidence="1" id="KW-1133">Transmembrane helix</keyword>
<dbReference type="PANTHER" id="PTHR42852:SF18">
    <property type="entry name" value="CHROMOSOME UNDETERMINED SCAFFOLD_47, WHOLE GENOME SHOTGUN SEQUENCE"/>
    <property type="match status" value="1"/>
</dbReference>
<dbReference type="GO" id="GO:0016491">
    <property type="term" value="F:oxidoreductase activity"/>
    <property type="evidence" value="ECO:0007669"/>
    <property type="project" value="InterPro"/>
</dbReference>
<evidence type="ECO:0000313" key="3">
    <source>
        <dbReference type="EMBL" id="AMP12047.1"/>
    </source>
</evidence>
<keyword evidence="1" id="KW-0812">Transmembrane</keyword>
<accession>A0A127QPY3</accession>
<dbReference type="InterPro" id="IPR013740">
    <property type="entry name" value="Redoxin"/>
</dbReference>
<keyword evidence="4" id="KW-1185">Reference proteome</keyword>
<evidence type="ECO:0000259" key="2">
    <source>
        <dbReference type="PROSITE" id="PS51352"/>
    </source>
</evidence>
<keyword evidence="1" id="KW-0472">Membrane</keyword>
<dbReference type="Gene3D" id="3.40.30.10">
    <property type="entry name" value="Glutaredoxin"/>
    <property type="match status" value="1"/>
</dbReference>
<dbReference type="EMBL" id="CP013235">
    <property type="protein sequence ID" value="AMP12047.1"/>
    <property type="molecule type" value="Genomic_DNA"/>
</dbReference>
<feature type="domain" description="Thioredoxin" evidence="2">
    <location>
        <begin position="34"/>
        <end position="174"/>
    </location>
</feature>
<dbReference type="InterPro" id="IPR050553">
    <property type="entry name" value="Thioredoxin_ResA/DsbE_sf"/>
</dbReference>
<dbReference type="PATRIC" id="fig|279058.18.peg.4325"/>
<feature type="transmembrane region" description="Helical" evidence="1">
    <location>
        <begin position="14"/>
        <end position="32"/>
    </location>
</feature>